<protein>
    <submittedName>
        <fullName evidence="2">5-methyltetrahydropteroyltriglutamate--homocysteine methyltransferase</fullName>
    </submittedName>
</protein>
<dbReference type="EMBL" id="BOML01000027">
    <property type="protein sequence ID" value="GIE01995.1"/>
    <property type="molecule type" value="Genomic_DNA"/>
</dbReference>
<dbReference type="Gene3D" id="3.20.20.210">
    <property type="match status" value="1"/>
</dbReference>
<dbReference type="SUPFAM" id="SSF51726">
    <property type="entry name" value="UROD/MetE-like"/>
    <property type="match status" value="1"/>
</dbReference>
<gene>
    <name evidence="2" type="primary">metE_2</name>
    <name evidence="2" type="ORF">Adu01nite_33450</name>
</gene>
<dbReference type="PANTHER" id="PTHR43844:SF2">
    <property type="entry name" value="SYNTHASE, VITAMIN-B12 INDEPENDENT, PUTATIVE (AFU_ORTHOLOGUE AFUA_3G12060)-RELATED"/>
    <property type="match status" value="1"/>
</dbReference>
<feature type="domain" description="Cobalamin-independent methionine synthase MetE C-terminal/archaeal" evidence="1">
    <location>
        <begin position="18"/>
        <end position="108"/>
    </location>
</feature>
<organism evidence="2 3">
    <name type="scientific">Paractinoplanes durhamensis</name>
    <dbReference type="NCBI Taxonomy" id="113563"/>
    <lineage>
        <taxon>Bacteria</taxon>
        <taxon>Bacillati</taxon>
        <taxon>Actinomycetota</taxon>
        <taxon>Actinomycetes</taxon>
        <taxon>Micromonosporales</taxon>
        <taxon>Micromonosporaceae</taxon>
        <taxon>Paractinoplanes</taxon>
    </lineage>
</organism>
<dbReference type="PANTHER" id="PTHR43844">
    <property type="entry name" value="METHIONINE SYNTHASE"/>
    <property type="match status" value="1"/>
</dbReference>
<dbReference type="Pfam" id="PF01717">
    <property type="entry name" value="Meth_synt_2"/>
    <property type="match status" value="1"/>
</dbReference>
<dbReference type="GO" id="GO:0008168">
    <property type="term" value="F:methyltransferase activity"/>
    <property type="evidence" value="ECO:0007669"/>
    <property type="project" value="UniProtKB-KW"/>
</dbReference>
<keyword evidence="3" id="KW-1185">Reference proteome</keyword>
<keyword evidence="2" id="KW-0489">Methyltransferase</keyword>
<dbReference type="InterPro" id="IPR002629">
    <property type="entry name" value="Met_Synth_C/arc"/>
</dbReference>
<dbReference type="Proteomes" id="UP000637628">
    <property type="component" value="Unassembled WGS sequence"/>
</dbReference>
<evidence type="ECO:0000313" key="3">
    <source>
        <dbReference type="Proteomes" id="UP000637628"/>
    </source>
</evidence>
<sequence>MADTFKFRIDHHGSLVRPAELLAARQRRAAGEISAEELRAAEDAAIAEAVRMQRRLSLSAVSDGEFRRTDLRSAVFDAVSGFRRTGEAVDELKPHASLVADDVAAVAAQTVIPAKATLPSPAFLAAQCFDPAAGSPFGSARELGEALARIIRDEIEAILARGVRYIQLDNHLYAAALGGGSFPGLSLDDAIAIDSLAVSLGKADDVRIGLCPAVVTPSAVDVDVASRLFASVPVDRWMLPYCSGADAEVELLRAVPLSKDVCLGIVDPAVAALEDIDAIMDRMDVAFAIRDLEDVAISPAGGFQPVAGGPSIGVEDQKRKLIHVETVARMCWGNEL</sequence>
<name>A0ABQ3YWM7_9ACTN</name>
<evidence type="ECO:0000259" key="1">
    <source>
        <dbReference type="Pfam" id="PF01717"/>
    </source>
</evidence>
<dbReference type="GO" id="GO:0032259">
    <property type="term" value="P:methylation"/>
    <property type="evidence" value="ECO:0007669"/>
    <property type="project" value="UniProtKB-KW"/>
</dbReference>
<proteinExistence type="predicted"/>
<dbReference type="InterPro" id="IPR038071">
    <property type="entry name" value="UROD/MetE-like_sf"/>
</dbReference>
<comment type="caution">
    <text evidence="2">The sequence shown here is derived from an EMBL/GenBank/DDBJ whole genome shotgun (WGS) entry which is preliminary data.</text>
</comment>
<dbReference type="RefSeq" id="WP_203727759.1">
    <property type="nucleotide sequence ID" value="NZ_BAAATX010000005.1"/>
</dbReference>
<accession>A0ABQ3YWM7</accession>
<evidence type="ECO:0000313" key="2">
    <source>
        <dbReference type="EMBL" id="GIE01995.1"/>
    </source>
</evidence>
<keyword evidence="2" id="KW-0808">Transferase</keyword>
<reference evidence="2 3" key="1">
    <citation type="submission" date="2021-01" db="EMBL/GenBank/DDBJ databases">
        <title>Whole genome shotgun sequence of Actinoplanes durhamensis NBRC 14914.</title>
        <authorList>
            <person name="Komaki H."/>
            <person name="Tamura T."/>
        </authorList>
    </citation>
    <scope>NUCLEOTIDE SEQUENCE [LARGE SCALE GENOMIC DNA]</scope>
    <source>
        <strain evidence="2 3">NBRC 14914</strain>
    </source>
</reference>